<sequence length="323" mass="35862">MRKPLQYAWLMHHRILRLESFGQEFLSSSQQVLDKDNGDACDMLLLQVQQETCSLGFCNLKTVFDSGSGRILVRENDAQEVVREHGGVVLNPGKGRRASRGSKQSNGDKCPETRGKGTTLSHSSLARDSDIGPGACWPIPYVLVQGHDEGEFRLQNVGRLEFLFKNASINCVEGLASVDGQCDSPLTGSGDASRGASLLKSDPLRRYGSPNTMTVMQSADNCMFNATPWHISVLWPGPRRLREGRTQLEGERFDDDTTSAFSKGNRPQVLWLVRGFTWLSEPRDPGVRPELVELMRGLPESVAESGKMREKNVFSKVPQVELR</sequence>
<gene>
    <name evidence="2" type="ORF">AK812_SmicGene9573</name>
</gene>
<protein>
    <submittedName>
        <fullName evidence="2">Uncharacterized protein</fullName>
    </submittedName>
</protein>
<dbReference type="EMBL" id="LSRX01000147">
    <property type="protein sequence ID" value="OLQ07123.1"/>
    <property type="molecule type" value="Genomic_DNA"/>
</dbReference>
<proteinExistence type="predicted"/>
<accession>A0A1Q9EI49</accession>
<dbReference type="AlphaFoldDB" id="A0A1Q9EI49"/>
<name>A0A1Q9EI49_SYMMI</name>
<reference evidence="2 3" key="1">
    <citation type="submission" date="2016-02" db="EMBL/GenBank/DDBJ databases">
        <title>Genome analysis of coral dinoflagellate symbionts highlights evolutionary adaptations to a symbiotic lifestyle.</title>
        <authorList>
            <person name="Aranda M."/>
            <person name="Li Y."/>
            <person name="Liew Y.J."/>
            <person name="Baumgarten S."/>
            <person name="Simakov O."/>
            <person name="Wilson M."/>
            <person name="Piel J."/>
            <person name="Ashoor H."/>
            <person name="Bougouffa S."/>
            <person name="Bajic V.B."/>
            <person name="Ryu T."/>
            <person name="Ravasi T."/>
            <person name="Bayer T."/>
            <person name="Micklem G."/>
            <person name="Kim H."/>
            <person name="Bhak J."/>
            <person name="Lajeunesse T.C."/>
            <person name="Voolstra C.R."/>
        </authorList>
    </citation>
    <scope>NUCLEOTIDE SEQUENCE [LARGE SCALE GENOMIC DNA]</scope>
    <source>
        <strain evidence="2 3">CCMP2467</strain>
    </source>
</reference>
<feature type="region of interest" description="Disordered" evidence="1">
    <location>
        <begin position="87"/>
        <end position="127"/>
    </location>
</feature>
<organism evidence="2 3">
    <name type="scientific">Symbiodinium microadriaticum</name>
    <name type="common">Dinoflagellate</name>
    <name type="synonym">Zooxanthella microadriatica</name>
    <dbReference type="NCBI Taxonomy" id="2951"/>
    <lineage>
        <taxon>Eukaryota</taxon>
        <taxon>Sar</taxon>
        <taxon>Alveolata</taxon>
        <taxon>Dinophyceae</taxon>
        <taxon>Suessiales</taxon>
        <taxon>Symbiodiniaceae</taxon>
        <taxon>Symbiodinium</taxon>
    </lineage>
</organism>
<evidence type="ECO:0000313" key="3">
    <source>
        <dbReference type="Proteomes" id="UP000186817"/>
    </source>
</evidence>
<comment type="caution">
    <text evidence="2">The sequence shown here is derived from an EMBL/GenBank/DDBJ whole genome shotgun (WGS) entry which is preliminary data.</text>
</comment>
<dbReference type="Proteomes" id="UP000186817">
    <property type="component" value="Unassembled WGS sequence"/>
</dbReference>
<keyword evidence="3" id="KW-1185">Reference proteome</keyword>
<evidence type="ECO:0000313" key="2">
    <source>
        <dbReference type="EMBL" id="OLQ07123.1"/>
    </source>
</evidence>
<evidence type="ECO:0000256" key="1">
    <source>
        <dbReference type="SAM" id="MobiDB-lite"/>
    </source>
</evidence>